<proteinExistence type="predicted"/>
<dbReference type="EMBL" id="MQTW01004227">
    <property type="protein sequence ID" value="RYC76627.1"/>
    <property type="molecule type" value="Genomic_DNA"/>
</dbReference>
<evidence type="ECO:0000313" key="1">
    <source>
        <dbReference type="EMBL" id="RYC76627.1"/>
    </source>
</evidence>
<dbReference type="AlphaFoldDB" id="A0A4Q2UYT4"/>
<dbReference type="Proteomes" id="UP000290540">
    <property type="component" value="Unassembled WGS sequence"/>
</dbReference>
<comment type="caution">
    <text evidence="1">The sequence shown here is derived from an EMBL/GenBank/DDBJ whole genome shotgun (WGS) entry which is preliminary data.</text>
</comment>
<gene>
    <name evidence="1" type="ORF">BFJ63_vAg20496</name>
</gene>
<evidence type="ECO:0000313" key="2">
    <source>
        <dbReference type="Proteomes" id="UP000290540"/>
    </source>
</evidence>
<reference evidence="1 2" key="1">
    <citation type="submission" date="2016-12" db="EMBL/GenBank/DDBJ databases">
        <title>Draft genome sequence of Fusarium oxysporum causing rot on Narcissus.</title>
        <authorList>
            <person name="Armitage A.D."/>
            <person name="Taylor A."/>
            <person name="Clarkson J.P."/>
            <person name="Harrison R.J."/>
            <person name="Jackson A.C."/>
        </authorList>
    </citation>
    <scope>NUCLEOTIDE SEQUENCE [LARGE SCALE GENOMIC DNA]</scope>
    <source>
        <strain evidence="1 2">N139</strain>
    </source>
</reference>
<protein>
    <submittedName>
        <fullName evidence="1">Uncharacterized protein</fullName>
    </submittedName>
</protein>
<sequence length="50" mass="5687">MRVLVHPSLNELFLVEIKPIGLDIPNFFQILRQVALFQPLDALIEGLLVC</sequence>
<organism evidence="1 2">
    <name type="scientific">Fusarium oxysporum f. sp. narcissi</name>
    <dbReference type="NCBI Taxonomy" id="451672"/>
    <lineage>
        <taxon>Eukaryota</taxon>
        <taxon>Fungi</taxon>
        <taxon>Dikarya</taxon>
        <taxon>Ascomycota</taxon>
        <taxon>Pezizomycotina</taxon>
        <taxon>Sordariomycetes</taxon>
        <taxon>Hypocreomycetidae</taxon>
        <taxon>Hypocreales</taxon>
        <taxon>Nectriaceae</taxon>
        <taxon>Fusarium</taxon>
        <taxon>Fusarium oxysporum species complex</taxon>
    </lineage>
</organism>
<name>A0A4Q2UYT4_FUSOX</name>
<accession>A0A4Q2UYT4</accession>